<evidence type="ECO:0000313" key="9">
    <source>
        <dbReference type="EMBL" id="KAL2645249.1"/>
    </source>
</evidence>
<dbReference type="GO" id="GO:0003677">
    <property type="term" value="F:DNA binding"/>
    <property type="evidence" value="ECO:0007669"/>
    <property type="project" value="UniProtKB-KW"/>
</dbReference>
<dbReference type="EMBL" id="JBHFFA010000002">
    <property type="protein sequence ID" value="KAL2645249.1"/>
    <property type="molecule type" value="Genomic_DNA"/>
</dbReference>
<accession>A0ABD1ZCX8</accession>
<evidence type="ECO:0000256" key="4">
    <source>
        <dbReference type="ARBA" id="ARBA00016175"/>
    </source>
</evidence>
<comment type="caution">
    <text evidence="9">The sequence shown here is derived from an EMBL/GenBank/DDBJ whole genome shotgun (WGS) entry which is preliminary data.</text>
</comment>
<keyword evidence="7" id="KW-0238">DNA-binding</keyword>
<dbReference type="PANTHER" id="PTHR14865">
    <property type="entry name" value="CST COMPLEX SUBUNIT CTC1"/>
    <property type="match status" value="1"/>
</dbReference>
<reference evidence="9 10" key="1">
    <citation type="submission" date="2024-09" db="EMBL/GenBank/DDBJ databases">
        <title>Chromosome-scale assembly of Riccia fluitans.</title>
        <authorList>
            <person name="Paukszto L."/>
            <person name="Sawicki J."/>
            <person name="Karawczyk K."/>
            <person name="Piernik-Szablinska J."/>
            <person name="Szczecinska M."/>
            <person name="Mazdziarz M."/>
        </authorList>
    </citation>
    <scope>NUCLEOTIDE SEQUENCE [LARGE SCALE GENOMIC DNA]</scope>
    <source>
        <strain evidence="9">Rf_01</strain>
        <tissue evidence="9">Aerial parts of the thallus</tissue>
    </source>
</reference>
<comment type="similarity">
    <text evidence="3">Belongs to the CTC1 family.</text>
</comment>
<dbReference type="PANTHER" id="PTHR14865:SF2">
    <property type="entry name" value="CST COMPLEX SUBUNIT CTC1"/>
    <property type="match status" value="1"/>
</dbReference>
<comment type="subcellular location">
    <subcellularLocation>
        <location evidence="2">Chromosome</location>
        <location evidence="2">Telomere</location>
    </subcellularLocation>
    <subcellularLocation>
        <location evidence="1">Nucleus</location>
    </subcellularLocation>
</comment>
<evidence type="ECO:0000256" key="3">
    <source>
        <dbReference type="ARBA" id="ARBA00006332"/>
    </source>
</evidence>
<dbReference type="GO" id="GO:0005634">
    <property type="term" value="C:nucleus"/>
    <property type="evidence" value="ECO:0007669"/>
    <property type="project" value="UniProtKB-SubCell"/>
</dbReference>
<evidence type="ECO:0000313" key="10">
    <source>
        <dbReference type="Proteomes" id="UP001605036"/>
    </source>
</evidence>
<evidence type="ECO:0000256" key="7">
    <source>
        <dbReference type="ARBA" id="ARBA00023125"/>
    </source>
</evidence>
<gene>
    <name evidence="9" type="ORF">R1flu_012836</name>
</gene>
<dbReference type="GO" id="GO:0000781">
    <property type="term" value="C:chromosome, telomeric region"/>
    <property type="evidence" value="ECO:0007669"/>
    <property type="project" value="UniProtKB-SubCell"/>
</dbReference>
<name>A0ABD1ZCX8_9MARC</name>
<keyword evidence="5" id="KW-0158">Chromosome</keyword>
<dbReference type="Proteomes" id="UP001605036">
    <property type="component" value="Unassembled WGS sequence"/>
</dbReference>
<dbReference type="InterPro" id="IPR042617">
    <property type="entry name" value="CTC1-like"/>
</dbReference>
<protein>
    <recommendedName>
        <fullName evidence="4">CST complex subunit CTC1</fullName>
    </recommendedName>
</protein>
<keyword evidence="10" id="KW-1185">Reference proteome</keyword>
<keyword evidence="6" id="KW-0779">Telomere</keyword>
<evidence type="ECO:0000256" key="6">
    <source>
        <dbReference type="ARBA" id="ARBA00022895"/>
    </source>
</evidence>
<proteinExistence type="inferred from homology"/>
<evidence type="ECO:0000256" key="8">
    <source>
        <dbReference type="ARBA" id="ARBA00023242"/>
    </source>
</evidence>
<evidence type="ECO:0000256" key="1">
    <source>
        <dbReference type="ARBA" id="ARBA00004123"/>
    </source>
</evidence>
<sequence length="567" mass="63196">MCMELESGQWPLKPLHTSSMLLRYLQKVSFSSAFWILSLIGSFRRKFGGIYSDKELMGSKKDPGIILKYVQKVLASDDALERPDYIKEFFDHQHNSSSGGTVAHVSLTKVLSVSSLTEASLQWSRSKTLPTRTGCCTDYSRWLEIKRLSSSLDNSITRREFGHSFISSHELGVTLLGFLQVCQESGQLELMDATGSVCVVVPDLLSSAQVSSIYQVSKFTVIVKESPENCSSTQDGDCDGELVNELNFCNGTEDSFYQRLKRRCLDKEQSEKIGNIMELDLEHILNWLMIKESEMWRTTWATYGLKYLRDSSGLKSRNEFLRVSCKVVAVDLLVFQHDCPVPSITRSSPKTNLCPCMENGVGGWFSPGNTLALTRVVIDDGCGLAHCWALGDAAVSLLRLQMSSLQSELPPNLLARLTEKYGRSQIQFTLIEFMSCLVRRHGKVTLRSEKPYGASTDSSHSLLWCGKESPDSDEQAFMQALVARACHNQPLVVTLGIILPTVEDGPDSSKSPFECSQRLAHWTGYQHFLSEDIGWPHFFAVKVESAVQLSDIKAACDDVASLLGNEI</sequence>
<evidence type="ECO:0000256" key="2">
    <source>
        <dbReference type="ARBA" id="ARBA00004574"/>
    </source>
</evidence>
<organism evidence="9 10">
    <name type="scientific">Riccia fluitans</name>
    <dbReference type="NCBI Taxonomy" id="41844"/>
    <lineage>
        <taxon>Eukaryota</taxon>
        <taxon>Viridiplantae</taxon>
        <taxon>Streptophyta</taxon>
        <taxon>Embryophyta</taxon>
        <taxon>Marchantiophyta</taxon>
        <taxon>Marchantiopsida</taxon>
        <taxon>Marchantiidae</taxon>
        <taxon>Marchantiales</taxon>
        <taxon>Ricciaceae</taxon>
        <taxon>Riccia</taxon>
    </lineage>
</organism>
<evidence type="ECO:0000256" key="5">
    <source>
        <dbReference type="ARBA" id="ARBA00022454"/>
    </source>
</evidence>
<keyword evidence="8" id="KW-0539">Nucleus</keyword>
<dbReference type="AlphaFoldDB" id="A0ABD1ZCX8"/>